<dbReference type="Proteomes" id="UP000561726">
    <property type="component" value="Unassembled WGS sequence"/>
</dbReference>
<evidence type="ECO:0000313" key="3">
    <source>
        <dbReference type="Proteomes" id="UP000561726"/>
    </source>
</evidence>
<dbReference type="AlphaFoldDB" id="A0A7W9A0V3"/>
<proteinExistence type="predicted"/>
<evidence type="ECO:0000313" key="2">
    <source>
        <dbReference type="EMBL" id="MBB5643592.1"/>
    </source>
</evidence>
<feature type="transmembrane region" description="Helical" evidence="1">
    <location>
        <begin position="61"/>
        <end position="80"/>
    </location>
</feature>
<evidence type="ECO:0000256" key="1">
    <source>
        <dbReference type="SAM" id="Phobius"/>
    </source>
</evidence>
<gene>
    <name evidence="2" type="ORF">BJ997_004140</name>
</gene>
<sequence length="207" mass="22624">MPESRSPRDASELTVDYRAHQSFDLKKDRKLNLAVQGVFLLVVVVALGASLFLRLPIQTNWTPLFTVVVTLGACLLYMALHEATHGGALWALTRVKPSFALRIPFLTTGNHAYLSRGKAVIVALWPVVIWGFVLVVALAVLPEDFRMTAYVLLTLNFAGSAGDFVEVCLVSRQPRNALIRDNGNTLNVFVPGAEQSLSPIASTRTGH</sequence>
<organism evidence="2 3">
    <name type="scientific">Cryobacterium roopkundense</name>
    <dbReference type="NCBI Taxonomy" id="1001240"/>
    <lineage>
        <taxon>Bacteria</taxon>
        <taxon>Bacillati</taxon>
        <taxon>Actinomycetota</taxon>
        <taxon>Actinomycetes</taxon>
        <taxon>Micrococcales</taxon>
        <taxon>Microbacteriaceae</taxon>
        <taxon>Cryobacterium</taxon>
    </lineage>
</organism>
<dbReference type="Pfam" id="PF11667">
    <property type="entry name" value="DUF3267"/>
    <property type="match status" value="1"/>
</dbReference>
<evidence type="ECO:0008006" key="4">
    <source>
        <dbReference type="Google" id="ProtNLM"/>
    </source>
</evidence>
<dbReference type="EMBL" id="JACHBQ010000001">
    <property type="protein sequence ID" value="MBB5643592.1"/>
    <property type="molecule type" value="Genomic_DNA"/>
</dbReference>
<feature type="transmembrane region" description="Helical" evidence="1">
    <location>
        <begin position="33"/>
        <end position="55"/>
    </location>
</feature>
<reference evidence="2 3" key="1">
    <citation type="submission" date="2020-08" db="EMBL/GenBank/DDBJ databases">
        <title>Sequencing the genomes of 1000 actinobacteria strains.</title>
        <authorList>
            <person name="Klenk H.-P."/>
        </authorList>
    </citation>
    <scope>NUCLEOTIDE SEQUENCE [LARGE SCALE GENOMIC DNA]</scope>
    <source>
        <strain evidence="2 3">DSM 21065</strain>
    </source>
</reference>
<accession>A0A7W9A0V3</accession>
<comment type="caution">
    <text evidence="2">The sequence shown here is derived from an EMBL/GenBank/DDBJ whole genome shotgun (WGS) entry which is preliminary data.</text>
</comment>
<name>A0A7W9A0V3_9MICO</name>
<keyword evidence="1" id="KW-1133">Transmembrane helix</keyword>
<dbReference type="OrthoDB" id="4410865at2"/>
<dbReference type="InterPro" id="IPR021683">
    <property type="entry name" value="DUF3267"/>
</dbReference>
<dbReference type="RefSeq" id="WP_052542077.1">
    <property type="nucleotide sequence ID" value="NZ_JACHBQ010000001.1"/>
</dbReference>
<protein>
    <recommendedName>
        <fullName evidence="4">DUF3267 domain-containing protein</fullName>
    </recommendedName>
</protein>
<feature type="transmembrane region" description="Helical" evidence="1">
    <location>
        <begin position="119"/>
        <end position="141"/>
    </location>
</feature>
<keyword evidence="1" id="KW-0812">Transmembrane</keyword>
<keyword evidence="1" id="KW-0472">Membrane</keyword>